<proteinExistence type="predicted"/>
<protein>
    <recommendedName>
        <fullName evidence="3">Phosphate acetyl/butaryl transferase domain-containing protein</fullName>
    </recommendedName>
</protein>
<comment type="caution">
    <text evidence="1">The sequence shown here is derived from an EMBL/GenBank/DDBJ whole genome shotgun (WGS) entry which is preliminary data.</text>
</comment>
<evidence type="ECO:0000313" key="2">
    <source>
        <dbReference type="Proteomes" id="UP001596422"/>
    </source>
</evidence>
<evidence type="ECO:0008006" key="3">
    <source>
        <dbReference type="Google" id="ProtNLM"/>
    </source>
</evidence>
<name>A0ABW2A2J4_9GAMM</name>
<evidence type="ECO:0000313" key="1">
    <source>
        <dbReference type="EMBL" id="MFC6671700.1"/>
    </source>
</evidence>
<dbReference type="Gene3D" id="3.40.718.10">
    <property type="entry name" value="Isopropylmalate Dehydrogenase"/>
    <property type="match status" value="1"/>
</dbReference>
<sequence length="112" mass="12203">MDHNSLVGALEAAQQGLIEPVLVGPEARIRAAADHEQLGLEGIEIVDCPHSHAAAETACQLIREARAEALMKGDLGTSELLGAVVHKTHGIRTERRLSHVFVFDIPNYHKPW</sequence>
<dbReference type="RefSeq" id="WP_379910197.1">
    <property type="nucleotide sequence ID" value="NZ_JBHSWE010000001.1"/>
</dbReference>
<keyword evidence="2" id="KW-1185">Reference proteome</keyword>
<organism evidence="1 2">
    <name type="scientific">Marinobacterium aestuariivivens</name>
    <dbReference type="NCBI Taxonomy" id="1698799"/>
    <lineage>
        <taxon>Bacteria</taxon>
        <taxon>Pseudomonadati</taxon>
        <taxon>Pseudomonadota</taxon>
        <taxon>Gammaproteobacteria</taxon>
        <taxon>Oceanospirillales</taxon>
        <taxon>Oceanospirillaceae</taxon>
        <taxon>Marinobacterium</taxon>
    </lineage>
</organism>
<reference evidence="2" key="1">
    <citation type="journal article" date="2019" name="Int. J. Syst. Evol. Microbiol.">
        <title>The Global Catalogue of Microorganisms (GCM) 10K type strain sequencing project: providing services to taxonomists for standard genome sequencing and annotation.</title>
        <authorList>
            <consortium name="The Broad Institute Genomics Platform"/>
            <consortium name="The Broad Institute Genome Sequencing Center for Infectious Disease"/>
            <person name="Wu L."/>
            <person name="Ma J."/>
        </authorList>
    </citation>
    <scope>NUCLEOTIDE SEQUENCE [LARGE SCALE GENOMIC DNA]</scope>
    <source>
        <strain evidence="2">NBRC 111756</strain>
    </source>
</reference>
<dbReference type="Proteomes" id="UP001596422">
    <property type="component" value="Unassembled WGS sequence"/>
</dbReference>
<dbReference type="SUPFAM" id="SSF53659">
    <property type="entry name" value="Isocitrate/Isopropylmalate dehydrogenase-like"/>
    <property type="match status" value="1"/>
</dbReference>
<gene>
    <name evidence="1" type="ORF">ACFQDL_17735</name>
</gene>
<accession>A0ABW2A2J4</accession>
<dbReference type="EMBL" id="JBHSWE010000001">
    <property type="protein sequence ID" value="MFC6671700.1"/>
    <property type="molecule type" value="Genomic_DNA"/>
</dbReference>